<sequence>MTLFSRPTRFHLFILLSLAASISSLTLVSSTSDADARSRRNHQTRIAKPALPTIPPLPLDNPRATVAPEQKAETPVPDQKPAMEAEPAAKPDEKPIVAPKAEQQGPKPDQTEDNKKPDEATETNDAATSPDRIYQNACPAIMNGDIQGELIPPLSEGVCGERSPLKVTAIGKDNPVKFAAPIITNCAMAGSLANWVVEIQKEAQKNFGAEIESIATGSDYQCRKVNNGHKGRVSEHAFANALDIISFKFKNGKTTELGSGWKGKPEEQAFWSSLHKLSCERFMTVIGPDGDAAHQGNLHLDQGCHGKSCEARICQ</sequence>
<evidence type="ECO:0000259" key="3">
    <source>
        <dbReference type="Pfam" id="PF06904"/>
    </source>
</evidence>
<evidence type="ECO:0000256" key="1">
    <source>
        <dbReference type="SAM" id="MobiDB-lite"/>
    </source>
</evidence>
<organism evidence="4 5">
    <name type="scientific">Phyllobacterium ifriqiyense</name>
    <dbReference type="NCBI Taxonomy" id="314238"/>
    <lineage>
        <taxon>Bacteria</taxon>
        <taxon>Pseudomonadati</taxon>
        <taxon>Pseudomonadota</taxon>
        <taxon>Alphaproteobacteria</taxon>
        <taxon>Hyphomicrobiales</taxon>
        <taxon>Phyllobacteriaceae</taxon>
        <taxon>Phyllobacterium</taxon>
    </lineage>
</organism>
<evidence type="ECO:0000256" key="2">
    <source>
        <dbReference type="SAM" id="SignalP"/>
    </source>
</evidence>
<feature type="compositionally biased region" description="Basic and acidic residues" evidence="1">
    <location>
        <begin position="81"/>
        <end position="95"/>
    </location>
</feature>
<dbReference type="Proteomes" id="UP001237780">
    <property type="component" value="Unassembled WGS sequence"/>
</dbReference>
<dbReference type="RefSeq" id="WP_307284332.1">
    <property type="nucleotide sequence ID" value="NZ_JAUSZT010000003.1"/>
</dbReference>
<comment type="caution">
    <text evidence="4">The sequence shown here is derived from an EMBL/GenBank/DDBJ whole genome shotgun (WGS) entry which is preliminary data.</text>
</comment>
<feature type="chain" id="PRO_5045055840" description="Extensin-like C-terminal domain-containing protein" evidence="2">
    <location>
        <begin position="20"/>
        <end position="315"/>
    </location>
</feature>
<keyword evidence="5" id="KW-1185">Reference proteome</keyword>
<feature type="signal peptide" evidence="2">
    <location>
        <begin position="1"/>
        <end position="19"/>
    </location>
</feature>
<evidence type="ECO:0000313" key="4">
    <source>
        <dbReference type="EMBL" id="MDQ0998820.1"/>
    </source>
</evidence>
<feature type="compositionally biased region" description="Basic and acidic residues" evidence="1">
    <location>
        <begin position="109"/>
        <end position="119"/>
    </location>
</feature>
<dbReference type="Pfam" id="PF06904">
    <property type="entry name" value="Extensin-like_C"/>
    <property type="match status" value="1"/>
</dbReference>
<proteinExistence type="predicted"/>
<name>A0ABU0SDM8_9HYPH</name>
<gene>
    <name evidence="4" type="ORF">QFZ34_004002</name>
</gene>
<keyword evidence="2" id="KW-0732">Signal</keyword>
<dbReference type="InterPro" id="IPR009683">
    <property type="entry name" value="Extensin-like_C"/>
</dbReference>
<accession>A0ABU0SDM8</accession>
<dbReference type="EMBL" id="JAUSZT010000003">
    <property type="protein sequence ID" value="MDQ0998820.1"/>
    <property type="molecule type" value="Genomic_DNA"/>
</dbReference>
<feature type="domain" description="Extensin-like C-terminal" evidence="3">
    <location>
        <begin position="155"/>
        <end position="314"/>
    </location>
</feature>
<feature type="region of interest" description="Disordered" evidence="1">
    <location>
        <begin position="30"/>
        <end position="132"/>
    </location>
</feature>
<reference evidence="4 5" key="1">
    <citation type="submission" date="2023-07" db="EMBL/GenBank/DDBJ databases">
        <title>Comparative genomics of wheat-associated soil bacteria to identify genetic determinants of phenazine resistance.</title>
        <authorList>
            <person name="Mouncey N."/>
        </authorList>
    </citation>
    <scope>NUCLEOTIDE SEQUENCE [LARGE SCALE GENOMIC DNA]</scope>
    <source>
        <strain evidence="4 5">W4I11</strain>
    </source>
</reference>
<protein>
    <recommendedName>
        <fullName evidence="3">Extensin-like C-terminal domain-containing protein</fullName>
    </recommendedName>
</protein>
<evidence type="ECO:0000313" key="5">
    <source>
        <dbReference type="Proteomes" id="UP001237780"/>
    </source>
</evidence>